<dbReference type="InterPro" id="IPR035909">
    <property type="entry name" value="CheB_C"/>
</dbReference>
<evidence type="ECO:0000256" key="5">
    <source>
        <dbReference type="SAM" id="MobiDB-lite"/>
    </source>
</evidence>
<dbReference type="Pfam" id="PF03705">
    <property type="entry name" value="CheR_N"/>
    <property type="match status" value="1"/>
</dbReference>
<dbReference type="InterPro" id="IPR022642">
    <property type="entry name" value="CheR_C"/>
</dbReference>
<dbReference type="Gene3D" id="3.30.450.20">
    <property type="entry name" value="PAS domain"/>
    <property type="match status" value="1"/>
</dbReference>
<feature type="active site" evidence="3">
    <location>
        <position position="17"/>
    </location>
</feature>
<dbReference type="GO" id="GO:0008757">
    <property type="term" value="F:S-adenosylmethionine-dependent methyltransferase activity"/>
    <property type="evidence" value="ECO:0007669"/>
    <property type="project" value="InterPro"/>
</dbReference>
<dbReference type="InterPro" id="IPR000780">
    <property type="entry name" value="CheR_MeTrfase"/>
</dbReference>
<dbReference type="Pfam" id="PF02518">
    <property type="entry name" value="HATPase_c"/>
    <property type="match status" value="1"/>
</dbReference>
<dbReference type="InterPro" id="IPR022641">
    <property type="entry name" value="CheR_N"/>
</dbReference>
<dbReference type="CDD" id="cd16434">
    <property type="entry name" value="CheB-CheR_fusion"/>
    <property type="match status" value="1"/>
</dbReference>
<sequence length="1251" mass="144459">MSKINKQRFEIVAIGASAGGFEALQLFIKNLKTDTDIAYVIAQHLDPKQPTMLLELLSKSTQLPILRVKDGEIPQKNHIYICPENNNITIVDFKFKLTLPEARIMPKPSVNIFLTSLAKDLEDKAVGIILSGTGSDGAEGIKAIKNAGGITLAQDERSAKYPSMPKAAIETGYVDAILTPELMASELPRIIKYPRILEEVSDVPKNLERIYDLLLTKHNVDFSDYKLSTIQRRIERRMSVNKVNSLEEYVTILEKSKNELHLLHKDFLVIVTSFFRNEEAFNSLESKINAMVHNYSETIRVWVAGCATGEEAYSLAMLFYKILQEHNLNKKVQIFATDISDDAIHKARIGMFQKEEIEHISEYYLENCFVKKDDSYEISKHIREMIIFSKHDIIKDPAFLNIDLISCRNLLIYFNNNLQRRVFSIFHHAFNGNGILFLGKSESTSNLVNFFKPIDSKWKIFTKDTALLSPALENIVYFPKRYPKNYIHQEPKKPLNPQDKKSLIFNAINNSILKSFAKDFLVIDRNNQIIFTNGEINKYIKIPVGSFSNDVFSFINEDIRIDLRTVLSKSRRELVSTNQRVRTILNNNDTIQYINILAFRLDHPNFLDNAVCVMFIESSDEIETQNLNINSNSDSALFEMENELLLMKERLQTTTEELETSNEELQSTNEELQSSNEELQSTNEELETSNEELQSSNEELTTVNDELEMKTQDLRVSNSDLENIFNSLKFAVVIIDRKLRIRKYTKKVNKLFDIRASDIGETITSIAFYSEIHDFRSLLLECLEKEESNTFELHSRGEQYNVLFQPYINENGKVSGLILSFYNISKIKKNENALKKAKESLEGHKLNLEEKVKLRTKNLEEANSNLANLLNSVNSIIIVSRNGKELINANQKFFHFFSDYSSLEMFNAKNTSLCDLFEVCNDENFVYKKDETFIYREKDIQAHKWIDFILRSQNKLFKVKIKKDGKIFIFDLKITLLNETHSDYLIAMNDITLLHSYQNSLELKVEQETNKRIEKEQFLIQQSKLASMGEMIGNIAHQWRQPLNTLSVNNILLLEKYHNQKLNEQEIEKFYAKSNVLIQNMSTTIDDFRDFFRPNKKMDFFDIYDAINEVEKFIIDGYDNYNINLNIKYSSKPLMYLGFKNELTQVLLNLLNNARDAIIINSTIEQGEVKFLINEEATSIQIEIEDNGGGIEEEILLKVFEPYFSTKFQSDGTGLGLYMSKMIVENSMHGTLKLENIKQGVIAKINLPKNL</sequence>
<dbReference type="InterPro" id="IPR036097">
    <property type="entry name" value="HisK_dim/P_sf"/>
</dbReference>
<evidence type="ECO:0000256" key="2">
    <source>
        <dbReference type="ARBA" id="ARBA00012438"/>
    </source>
</evidence>
<dbReference type="EMBL" id="CACVAX010000027">
    <property type="protein sequence ID" value="CAA6810047.1"/>
    <property type="molecule type" value="Genomic_DNA"/>
</dbReference>
<feature type="domain" description="CheB-type methylesterase" evidence="7">
    <location>
        <begin position="10"/>
        <end position="194"/>
    </location>
</feature>
<gene>
    <name evidence="9" type="ORF">HELGO_WM17144</name>
</gene>
<dbReference type="InterPro" id="IPR029063">
    <property type="entry name" value="SAM-dependent_MTases_sf"/>
</dbReference>
<feature type="domain" description="CheR-type methyltransferase" evidence="8">
    <location>
        <begin position="195"/>
        <end position="464"/>
    </location>
</feature>
<dbReference type="PRINTS" id="PR00996">
    <property type="entry name" value="CHERMTFRASE"/>
</dbReference>
<evidence type="ECO:0000256" key="4">
    <source>
        <dbReference type="SAM" id="Coils"/>
    </source>
</evidence>
<proteinExistence type="predicted"/>
<feature type="compositionally biased region" description="Low complexity" evidence="5">
    <location>
        <begin position="663"/>
        <end position="683"/>
    </location>
</feature>
<feature type="region of interest" description="Disordered" evidence="5">
    <location>
        <begin position="655"/>
        <end position="699"/>
    </location>
</feature>
<evidence type="ECO:0000256" key="3">
    <source>
        <dbReference type="PROSITE-ProRule" id="PRU00050"/>
    </source>
</evidence>
<dbReference type="InterPro" id="IPR036890">
    <property type="entry name" value="HATPase_C_sf"/>
</dbReference>
<dbReference type="Pfam" id="PF01339">
    <property type="entry name" value="CheB_methylest"/>
    <property type="match status" value="1"/>
</dbReference>
<dbReference type="GO" id="GO:0032259">
    <property type="term" value="P:methylation"/>
    <property type="evidence" value="ECO:0007669"/>
    <property type="project" value="UniProtKB-KW"/>
</dbReference>
<name>A0A6S6SZW0_9BACT</name>
<dbReference type="Pfam" id="PF01739">
    <property type="entry name" value="CheR"/>
    <property type="match status" value="1"/>
</dbReference>
<dbReference type="SMART" id="SM00387">
    <property type="entry name" value="HATPase_c"/>
    <property type="match status" value="1"/>
</dbReference>
<dbReference type="Gene3D" id="3.30.565.10">
    <property type="entry name" value="Histidine kinase-like ATPase, C-terminal domain"/>
    <property type="match status" value="1"/>
</dbReference>
<dbReference type="GO" id="GO:0008984">
    <property type="term" value="F:protein-glutamate methylesterase activity"/>
    <property type="evidence" value="ECO:0007669"/>
    <property type="project" value="InterPro"/>
</dbReference>
<keyword evidence="3" id="KW-0378">Hydrolase</keyword>
<dbReference type="EC" id="2.7.13.3" evidence="2"/>
<dbReference type="PROSITE" id="PS50123">
    <property type="entry name" value="CHER"/>
    <property type="match status" value="1"/>
</dbReference>
<keyword evidence="9" id="KW-0808">Transferase</keyword>
<protein>
    <recommendedName>
        <fullName evidence="2">histidine kinase</fullName>
        <ecNumber evidence="2">2.7.13.3</ecNumber>
    </recommendedName>
</protein>
<dbReference type="SUPFAM" id="SSF52738">
    <property type="entry name" value="Methylesterase CheB, C-terminal domain"/>
    <property type="match status" value="1"/>
</dbReference>
<dbReference type="GO" id="GO:0005737">
    <property type="term" value="C:cytoplasm"/>
    <property type="evidence" value="ECO:0007669"/>
    <property type="project" value="InterPro"/>
</dbReference>
<dbReference type="PROSITE" id="PS50122">
    <property type="entry name" value="CHEB"/>
    <property type="match status" value="1"/>
</dbReference>
<dbReference type="SUPFAM" id="SSF55785">
    <property type="entry name" value="PYP-like sensor domain (PAS domain)"/>
    <property type="match status" value="1"/>
</dbReference>
<dbReference type="SUPFAM" id="SSF47757">
    <property type="entry name" value="Chemotaxis receptor methyltransferase CheR, N-terminal domain"/>
    <property type="match status" value="1"/>
</dbReference>
<dbReference type="CDD" id="cd00082">
    <property type="entry name" value="HisKA"/>
    <property type="match status" value="1"/>
</dbReference>
<evidence type="ECO:0000256" key="1">
    <source>
        <dbReference type="ARBA" id="ARBA00000085"/>
    </source>
</evidence>
<evidence type="ECO:0000313" key="9">
    <source>
        <dbReference type="EMBL" id="CAA6810047.1"/>
    </source>
</evidence>
<dbReference type="InterPro" id="IPR050903">
    <property type="entry name" value="Bact_Chemotaxis_MeTrfase"/>
</dbReference>
<comment type="catalytic activity">
    <reaction evidence="1">
        <text>ATP + protein L-histidine = ADP + protein N-phospho-L-histidine.</text>
        <dbReference type="EC" id="2.7.13.3"/>
    </reaction>
</comment>
<dbReference type="GO" id="GO:0006935">
    <property type="term" value="P:chemotaxis"/>
    <property type="evidence" value="ECO:0007669"/>
    <property type="project" value="UniProtKB-UniRule"/>
</dbReference>
<evidence type="ECO:0000259" key="6">
    <source>
        <dbReference type="PROSITE" id="PS50109"/>
    </source>
</evidence>
<dbReference type="PANTHER" id="PTHR24422:SF27">
    <property type="entry name" value="PROTEIN-GLUTAMATE O-METHYLTRANSFERASE"/>
    <property type="match status" value="1"/>
</dbReference>
<keyword evidence="4" id="KW-0175">Coiled coil</keyword>
<dbReference type="Gene3D" id="1.10.287.130">
    <property type="match status" value="1"/>
</dbReference>
<dbReference type="Gene3D" id="3.40.50.180">
    <property type="entry name" value="Methylesterase CheB, C-terminal domain"/>
    <property type="match status" value="1"/>
</dbReference>
<dbReference type="SUPFAM" id="SSF53335">
    <property type="entry name" value="S-adenosyl-L-methionine-dependent methyltransferases"/>
    <property type="match status" value="1"/>
</dbReference>
<accession>A0A6S6SZW0</accession>
<feature type="coiled-coil region" evidence="4">
    <location>
        <begin position="827"/>
        <end position="865"/>
    </location>
</feature>
<dbReference type="SUPFAM" id="SSF47384">
    <property type="entry name" value="Homodimeric domain of signal transducing histidine kinase"/>
    <property type="match status" value="1"/>
</dbReference>
<dbReference type="SMART" id="SM00388">
    <property type="entry name" value="HisKA"/>
    <property type="match status" value="1"/>
</dbReference>
<dbReference type="GO" id="GO:0000155">
    <property type="term" value="F:phosphorelay sensor kinase activity"/>
    <property type="evidence" value="ECO:0007669"/>
    <property type="project" value="InterPro"/>
</dbReference>
<evidence type="ECO:0000259" key="8">
    <source>
        <dbReference type="PROSITE" id="PS50123"/>
    </source>
</evidence>
<dbReference type="GO" id="GO:0000156">
    <property type="term" value="F:phosphorelay response regulator activity"/>
    <property type="evidence" value="ECO:0007669"/>
    <property type="project" value="InterPro"/>
</dbReference>
<dbReference type="PROSITE" id="PS50109">
    <property type="entry name" value="HIS_KIN"/>
    <property type="match status" value="1"/>
</dbReference>
<dbReference type="Pfam" id="PF13596">
    <property type="entry name" value="PAS_10"/>
    <property type="match status" value="1"/>
</dbReference>
<dbReference type="InterPro" id="IPR035965">
    <property type="entry name" value="PAS-like_dom_sf"/>
</dbReference>
<dbReference type="InterPro" id="IPR000673">
    <property type="entry name" value="Sig_transdc_resp-reg_Me-estase"/>
</dbReference>
<dbReference type="Gene3D" id="3.40.50.150">
    <property type="entry name" value="Vaccinia Virus protein VP39"/>
    <property type="match status" value="1"/>
</dbReference>
<dbReference type="PANTHER" id="PTHR24422">
    <property type="entry name" value="CHEMOTAXIS PROTEIN METHYLTRANSFERASE"/>
    <property type="match status" value="1"/>
</dbReference>
<dbReference type="CDD" id="cd02440">
    <property type="entry name" value="AdoMet_MTases"/>
    <property type="match status" value="1"/>
</dbReference>
<dbReference type="InterPro" id="IPR003661">
    <property type="entry name" value="HisK_dim/P_dom"/>
</dbReference>
<evidence type="ECO:0000259" key="7">
    <source>
        <dbReference type="PROSITE" id="PS50122"/>
    </source>
</evidence>
<keyword evidence="9" id="KW-0489">Methyltransferase</keyword>
<dbReference type="SMART" id="SM00138">
    <property type="entry name" value="MeTrc"/>
    <property type="match status" value="1"/>
</dbReference>
<organism evidence="9">
    <name type="scientific">uncultured Sulfurovum sp</name>
    <dbReference type="NCBI Taxonomy" id="269237"/>
    <lineage>
        <taxon>Bacteria</taxon>
        <taxon>Pseudomonadati</taxon>
        <taxon>Campylobacterota</taxon>
        <taxon>Epsilonproteobacteria</taxon>
        <taxon>Campylobacterales</taxon>
        <taxon>Sulfurovaceae</taxon>
        <taxon>Sulfurovum</taxon>
        <taxon>environmental samples</taxon>
    </lineage>
</organism>
<dbReference type="InterPro" id="IPR005467">
    <property type="entry name" value="His_kinase_dom"/>
</dbReference>
<dbReference type="AlphaFoldDB" id="A0A6S6SZW0"/>
<dbReference type="InterPro" id="IPR003594">
    <property type="entry name" value="HATPase_dom"/>
</dbReference>
<feature type="domain" description="Histidine kinase" evidence="6">
    <location>
        <begin position="1034"/>
        <end position="1251"/>
    </location>
</feature>
<feature type="active site" evidence="3">
    <location>
        <position position="136"/>
    </location>
</feature>
<dbReference type="SUPFAM" id="SSF55874">
    <property type="entry name" value="ATPase domain of HSP90 chaperone/DNA topoisomerase II/histidine kinase"/>
    <property type="match status" value="1"/>
</dbReference>
<feature type="active site" evidence="3">
    <location>
        <position position="44"/>
    </location>
</feature>
<reference evidence="9" key="1">
    <citation type="submission" date="2020-01" db="EMBL/GenBank/DDBJ databases">
        <authorList>
            <person name="Meier V. D."/>
            <person name="Meier V D."/>
        </authorList>
    </citation>
    <scope>NUCLEOTIDE SEQUENCE</scope>
    <source>
        <strain evidence="9">HLG_WM_MAG_04</strain>
    </source>
</reference>
<keyword evidence="3" id="KW-0145">Chemotaxis</keyword>